<dbReference type="SMART" id="SM00212">
    <property type="entry name" value="UBCc"/>
    <property type="match status" value="1"/>
</dbReference>
<dbReference type="InterPro" id="IPR000608">
    <property type="entry name" value="UBC"/>
</dbReference>
<dbReference type="Proteomes" id="UP000324800">
    <property type="component" value="Unassembled WGS sequence"/>
</dbReference>
<sequence length="197" mass="22753">MMKLAEERKQNQETQQSQQRFDGRLSPRSLQITHDLGNLNLPDGVKLRFPNKDNIREMEFLISPSEGYWKGGNFLFRVSFPEDYKFSPPNVHCLTKVYHPFILEDGQVDMGLLRIDRNQGWTPSKGIQDLTFSLIIFLFIETPPTDSCTRCGAMMRNDHEQFLLNVAASFRGEVVDGQQYERQPIEYGFPGSNQTTQ</sequence>
<evidence type="ECO:0000313" key="3">
    <source>
        <dbReference type="EMBL" id="KAA6396985.1"/>
    </source>
</evidence>
<dbReference type="CDD" id="cd23794">
    <property type="entry name" value="UBCc_UBE2F_UBE2M"/>
    <property type="match status" value="1"/>
</dbReference>
<dbReference type="EMBL" id="SNRW01001291">
    <property type="protein sequence ID" value="KAA6396985.1"/>
    <property type="molecule type" value="Genomic_DNA"/>
</dbReference>
<feature type="compositionally biased region" description="Basic and acidic residues" evidence="1">
    <location>
        <begin position="1"/>
        <end position="11"/>
    </location>
</feature>
<evidence type="ECO:0000259" key="2">
    <source>
        <dbReference type="PROSITE" id="PS50127"/>
    </source>
</evidence>
<dbReference type="OrthoDB" id="10249039at2759"/>
<feature type="region of interest" description="Disordered" evidence="1">
    <location>
        <begin position="1"/>
        <end position="25"/>
    </location>
</feature>
<protein>
    <submittedName>
        <fullName evidence="3">Putative NEDD8-conjugating enzyme Ubc12</fullName>
    </submittedName>
</protein>
<dbReference type="Gene3D" id="3.10.110.10">
    <property type="entry name" value="Ubiquitin Conjugating Enzyme"/>
    <property type="match status" value="1"/>
</dbReference>
<dbReference type="AlphaFoldDB" id="A0A5J4WRG8"/>
<dbReference type="InterPro" id="IPR050113">
    <property type="entry name" value="Ub_conjugating_enzyme"/>
</dbReference>
<proteinExistence type="predicted"/>
<organism evidence="3 4">
    <name type="scientific">Streblomastix strix</name>
    <dbReference type="NCBI Taxonomy" id="222440"/>
    <lineage>
        <taxon>Eukaryota</taxon>
        <taxon>Metamonada</taxon>
        <taxon>Preaxostyla</taxon>
        <taxon>Oxymonadida</taxon>
        <taxon>Streblomastigidae</taxon>
        <taxon>Streblomastix</taxon>
    </lineage>
</organism>
<gene>
    <name evidence="3" type="ORF">EZS28_007484</name>
</gene>
<dbReference type="SUPFAM" id="SSF54495">
    <property type="entry name" value="UBC-like"/>
    <property type="match status" value="1"/>
</dbReference>
<evidence type="ECO:0000256" key="1">
    <source>
        <dbReference type="SAM" id="MobiDB-lite"/>
    </source>
</evidence>
<dbReference type="PROSITE" id="PS50127">
    <property type="entry name" value="UBC_2"/>
    <property type="match status" value="1"/>
</dbReference>
<dbReference type="Pfam" id="PF00179">
    <property type="entry name" value="UQ_con"/>
    <property type="match status" value="1"/>
</dbReference>
<comment type="caution">
    <text evidence="3">The sequence shown here is derived from an EMBL/GenBank/DDBJ whole genome shotgun (WGS) entry which is preliminary data.</text>
</comment>
<dbReference type="InterPro" id="IPR016135">
    <property type="entry name" value="UBQ-conjugating_enzyme/RWD"/>
</dbReference>
<evidence type="ECO:0000313" key="4">
    <source>
        <dbReference type="Proteomes" id="UP000324800"/>
    </source>
</evidence>
<name>A0A5J4WRG8_9EUKA</name>
<reference evidence="3 4" key="1">
    <citation type="submission" date="2019-03" db="EMBL/GenBank/DDBJ databases">
        <title>Single cell metagenomics reveals metabolic interactions within the superorganism composed of flagellate Streblomastix strix and complex community of Bacteroidetes bacteria on its surface.</title>
        <authorList>
            <person name="Treitli S.C."/>
            <person name="Kolisko M."/>
            <person name="Husnik F."/>
            <person name="Keeling P."/>
            <person name="Hampl V."/>
        </authorList>
    </citation>
    <scope>NUCLEOTIDE SEQUENCE [LARGE SCALE GENOMIC DNA]</scope>
    <source>
        <strain evidence="3">ST1C</strain>
    </source>
</reference>
<dbReference type="PANTHER" id="PTHR24067">
    <property type="entry name" value="UBIQUITIN-CONJUGATING ENZYME E2"/>
    <property type="match status" value="1"/>
</dbReference>
<feature type="domain" description="UBC core" evidence="2">
    <location>
        <begin position="25"/>
        <end position="179"/>
    </location>
</feature>
<accession>A0A5J4WRG8</accession>